<sequence>MITAAPPQASPGTRIIKIGAMFPRGISSLDTKVSYSRTVGGLTVGLNKVFADGILPNTNFSFSFYFNQCNAAQASGGAISLIKDAKVDVIIGPACSSSVAMAATIGAYFNFSIFAWSTVLSADLSNPLSYPTLASTYDSTYSLVQALGRVFRTMVYKRETTDDSYYQIRTSLRRMKTQDRIIVSCYEVAAERRNFISAALDERMTTNDYVFVFLVFTQVGFGDVSKGQVPLWVDTKIKPDGKDNEIKKACEKALLIDIQQLPSILNDYYEKSRAAMFQWPINCQGSDCPVGNTN</sequence>
<dbReference type="Proteomes" id="UP000887579">
    <property type="component" value="Unplaced"/>
</dbReference>
<evidence type="ECO:0000313" key="1">
    <source>
        <dbReference type="Proteomes" id="UP000887579"/>
    </source>
</evidence>
<protein>
    <submittedName>
        <fullName evidence="2">Receptor ligand binding region domain-containing protein</fullName>
    </submittedName>
</protein>
<dbReference type="WBParaSite" id="ES5_v2.g25126.t1">
    <property type="protein sequence ID" value="ES5_v2.g25126.t1"/>
    <property type="gene ID" value="ES5_v2.g25126"/>
</dbReference>
<reference evidence="2" key="1">
    <citation type="submission" date="2022-11" db="UniProtKB">
        <authorList>
            <consortium name="WormBaseParasite"/>
        </authorList>
    </citation>
    <scope>IDENTIFICATION</scope>
</reference>
<proteinExistence type="predicted"/>
<name>A0AC34G633_9BILA</name>
<evidence type="ECO:0000313" key="2">
    <source>
        <dbReference type="WBParaSite" id="ES5_v2.g25126.t1"/>
    </source>
</evidence>
<accession>A0AC34G633</accession>
<organism evidence="1 2">
    <name type="scientific">Panagrolaimus sp. ES5</name>
    <dbReference type="NCBI Taxonomy" id="591445"/>
    <lineage>
        <taxon>Eukaryota</taxon>
        <taxon>Metazoa</taxon>
        <taxon>Ecdysozoa</taxon>
        <taxon>Nematoda</taxon>
        <taxon>Chromadorea</taxon>
        <taxon>Rhabditida</taxon>
        <taxon>Tylenchina</taxon>
        <taxon>Panagrolaimomorpha</taxon>
        <taxon>Panagrolaimoidea</taxon>
        <taxon>Panagrolaimidae</taxon>
        <taxon>Panagrolaimus</taxon>
    </lineage>
</organism>